<comment type="caution">
    <text evidence="1">The sequence shown here is derived from an EMBL/GenBank/DDBJ whole genome shotgun (WGS) entry which is preliminary data.</text>
</comment>
<organism evidence="1 2">
    <name type="scientific">Terrabacter carboxydivorans</name>
    <dbReference type="NCBI Taxonomy" id="619730"/>
    <lineage>
        <taxon>Bacteria</taxon>
        <taxon>Bacillati</taxon>
        <taxon>Actinomycetota</taxon>
        <taxon>Actinomycetes</taxon>
        <taxon>Micrococcales</taxon>
        <taxon>Intrasporangiaceae</taxon>
        <taxon>Terrabacter</taxon>
    </lineage>
</organism>
<accession>A0ABP5XVR4</accession>
<name>A0ABP5XVR4_9MICO</name>
<evidence type="ECO:0000313" key="2">
    <source>
        <dbReference type="Proteomes" id="UP001500730"/>
    </source>
</evidence>
<protein>
    <recommendedName>
        <fullName evidence="3">VCBS repeat-containing protein</fullName>
    </recommendedName>
</protein>
<gene>
    <name evidence="1" type="ORF">GCM10009858_03960</name>
</gene>
<dbReference type="SUPFAM" id="SSF69318">
    <property type="entry name" value="Integrin alpha N-terminal domain"/>
    <property type="match status" value="1"/>
</dbReference>
<evidence type="ECO:0008006" key="3">
    <source>
        <dbReference type="Google" id="ProtNLM"/>
    </source>
</evidence>
<dbReference type="Proteomes" id="UP001500730">
    <property type="component" value="Unassembled WGS sequence"/>
</dbReference>
<keyword evidence="2" id="KW-1185">Reference proteome</keyword>
<reference evidence="2" key="1">
    <citation type="journal article" date="2019" name="Int. J. Syst. Evol. Microbiol.">
        <title>The Global Catalogue of Microorganisms (GCM) 10K type strain sequencing project: providing services to taxonomists for standard genome sequencing and annotation.</title>
        <authorList>
            <consortium name="The Broad Institute Genomics Platform"/>
            <consortium name="The Broad Institute Genome Sequencing Center for Infectious Disease"/>
            <person name="Wu L."/>
            <person name="Ma J."/>
        </authorList>
    </citation>
    <scope>NUCLEOTIDE SEQUENCE [LARGE SCALE GENOMIC DNA]</scope>
    <source>
        <strain evidence="2">JCM 16259</strain>
    </source>
</reference>
<sequence>MNGGALTWSFVGNTAGFGHAINDGRPFWVGDFTGNGTTDVLFYYPGDDNWWLGTMNGGALTWSFVGNTAGFGHAINDGRPFWVGDFTGNGTTDVLFYYPGDDKWWLGTMTDVPSENSECAGLRQQIAQHRARIRELQAAKAHLNPRDPADRVEILELGRLITSERQAITAAQSRMSSLSCPITPNPGGRQLTWSLLGNTAGFGHGINDGRPFWVGDFTGDGAADILFHYRGDLNWWLGKTSSGALSWVLSGTW</sequence>
<proteinExistence type="predicted"/>
<dbReference type="EMBL" id="BAAARE010000001">
    <property type="protein sequence ID" value="GAA2469853.1"/>
    <property type="molecule type" value="Genomic_DNA"/>
</dbReference>
<dbReference type="InterPro" id="IPR028994">
    <property type="entry name" value="Integrin_alpha_N"/>
</dbReference>
<evidence type="ECO:0000313" key="1">
    <source>
        <dbReference type="EMBL" id="GAA2469853.1"/>
    </source>
</evidence>